<feature type="domain" description="Large ribosomal subunit protein mL59" evidence="2">
    <location>
        <begin position="15"/>
        <end position="176"/>
    </location>
</feature>
<gene>
    <name evidence="3" type="ORF">C6P46_005669</name>
</gene>
<evidence type="ECO:0000313" key="3">
    <source>
        <dbReference type="EMBL" id="KAG0658673.1"/>
    </source>
</evidence>
<dbReference type="OrthoDB" id="18529at2759"/>
<sequence>MASISAKSAARKLPLWSFIARESPASLPSTPFATPAPFSGPSNPFLPTKNPLARSWTRPKYSLRRQKQLRRAAEQLGFDADAVLPAPHLKQNAPLAKAAAPPAERLDAARRLLVGSPHVHGSRVLDHLAMPKVGPYAGRRGAPFKGKLWERQKQARLSKLRTLLEGADARIEAWRKAEAAAKSKGKASLPF</sequence>
<accession>A0A9P6VYF4</accession>
<protein>
    <recommendedName>
        <fullName evidence="2">Large ribosomal subunit protein mL59 domain-containing protein</fullName>
    </recommendedName>
</protein>
<comment type="caution">
    <text evidence="3">The sequence shown here is derived from an EMBL/GenBank/DDBJ whole genome shotgun (WGS) entry which is preliminary data.</text>
</comment>
<keyword evidence="4" id="KW-1185">Reference proteome</keyword>
<evidence type="ECO:0000313" key="4">
    <source>
        <dbReference type="Proteomes" id="UP000777482"/>
    </source>
</evidence>
<dbReference type="EMBL" id="PUHQ01000063">
    <property type="protein sequence ID" value="KAG0658673.1"/>
    <property type="molecule type" value="Genomic_DNA"/>
</dbReference>
<proteinExistence type="predicted"/>
<feature type="region of interest" description="Disordered" evidence="1">
    <location>
        <begin position="31"/>
        <end position="61"/>
    </location>
</feature>
<dbReference type="PANTHER" id="PTHR28041">
    <property type="entry name" value="54S RIBOSOMAL PROTEIN L25, MITOCHONDRIAL"/>
    <property type="match status" value="1"/>
</dbReference>
<organism evidence="3 4">
    <name type="scientific">Rhodotorula mucilaginosa</name>
    <name type="common">Yeast</name>
    <name type="synonym">Rhodotorula rubra</name>
    <dbReference type="NCBI Taxonomy" id="5537"/>
    <lineage>
        <taxon>Eukaryota</taxon>
        <taxon>Fungi</taxon>
        <taxon>Dikarya</taxon>
        <taxon>Basidiomycota</taxon>
        <taxon>Pucciniomycotina</taxon>
        <taxon>Microbotryomycetes</taxon>
        <taxon>Sporidiobolales</taxon>
        <taxon>Sporidiobolaceae</taxon>
        <taxon>Rhodotorula</taxon>
    </lineage>
</organism>
<reference evidence="3 4" key="1">
    <citation type="submission" date="2020-11" db="EMBL/GenBank/DDBJ databases">
        <title>Kefir isolates.</title>
        <authorList>
            <person name="Marcisauskas S."/>
            <person name="Kim Y."/>
            <person name="Blasche S."/>
        </authorList>
    </citation>
    <scope>NUCLEOTIDE SEQUENCE [LARGE SCALE GENOMIC DNA]</scope>
    <source>
        <strain evidence="3 4">KR</strain>
    </source>
</reference>
<dbReference type="PANTHER" id="PTHR28041:SF1">
    <property type="entry name" value="LARGE RIBOSOMAL SUBUNIT PROTEIN ML59"/>
    <property type="match status" value="1"/>
</dbReference>
<evidence type="ECO:0000256" key="1">
    <source>
        <dbReference type="SAM" id="MobiDB-lite"/>
    </source>
</evidence>
<dbReference type="GO" id="GO:0003735">
    <property type="term" value="F:structural constituent of ribosome"/>
    <property type="evidence" value="ECO:0007669"/>
    <property type="project" value="InterPro"/>
</dbReference>
<dbReference type="InterPro" id="IPR040922">
    <property type="entry name" value="Ribosomal_mL59_dom"/>
</dbReference>
<dbReference type="AlphaFoldDB" id="A0A9P6VYF4"/>
<dbReference type="Proteomes" id="UP000777482">
    <property type="component" value="Unassembled WGS sequence"/>
</dbReference>
<name>A0A9P6VYF4_RHOMI</name>
<dbReference type="GO" id="GO:0005762">
    <property type="term" value="C:mitochondrial large ribosomal subunit"/>
    <property type="evidence" value="ECO:0007669"/>
    <property type="project" value="InterPro"/>
</dbReference>
<dbReference type="InterPro" id="IPR037507">
    <property type="entry name" value="Ribosomal_mL59"/>
</dbReference>
<evidence type="ECO:0000259" key="2">
    <source>
        <dbReference type="Pfam" id="PF18126"/>
    </source>
</evidence>
<dbReference type="Pfam" id="PF18126">
    <property type="entry name" value="Mitoc_mL59"/>
    <property type="match status" value="1"/>
</dbReference>